<dbReference type="PATRIC" id="fig|1214242.5.peg.7140"/>
<gene>
    <name evidence="3" type="ORF">B446_00480</name>
    <name evidence="4" type="ORF">B446_34810</name>
</gene>
<dbReference type="Pfam" id="PF13193">
    <property type="entry name" value="AMP-binding_C"/>
    <property type="match status" value="1"/>
</dbReference>
<evidence type="ECO:0000313" key="3">
    <source>
        <dbReference type="EMBL" id="AGS66936.1"/>
    </source>
</evidence>
<dbReference type="PANTHER" id="PTHR45527:SF1">
    <property type="entry name" value="FATTY ACID SYNTHASE"/>
    <property type="match status" value="1"/>
</dbReference>
<evidence type="ECO:0000313" key="4">
    <source>
        <dbReference type="EMBL" id="AGS73758.1"/>
    </source>
</evidence>
<dbReference type="InterPro" id="IPR045851">
    <property type="entry name" value="AMP-bd_C_sf"/>
</dbReference>
<dbReference type="EMBL" id="CP006259">
    <property type="protein sequence ID" value="AGS66936.1"/>
    <property type="molecule type" value="Genomic_DNA"/>
</dbReference>
<reference evidence="5" key="1">
    <citation type="submission" date="2012-10" db="EMBL/GenBank/DDBJ databases">
        <title>The complete genome sequence of Streptomyces collinus Tu 365.</title>
        <authorList>
            <person name="Ruckert C."/>
            <person name="Szczepanowski R."/>
            <person name="Goesmann A."/>
            <person name="Pross E.K."/>
            <person name="Musiol E.M."/>
            <person name="Blin K."/>
            <person name="Wohlleben W."/>
            <person name="Puhler A."/>
            <person name="Weber T."/>
            <person name="Kalinowski J."/>
        </authorList>
    </citation>
    <scope>NUCLEOTIDE SEQUENCE [LARGE SCALE GENOMIC DNA]</scope>
    <source>
        <strain evidence="5">DSM 40733 / Tue 365</strain>
    </source>
</reference>
<accession>S5V2D6</accession>
<dbReference type="EMBL" id="CP006259">
    <property type="protein sequence ID" value="AGS73758.1"/>
    <property type="molecule type" value="Genomic_DNA"/>
</dbReference>
<dbReference type="STRING" id="1214242.B446_00480"/>
<protein>
    <submittedName>
        <fullName evidence="4">Amino acid adenylation domain-containing protein</fullName>
    </submittedName>
</protein>
<evidence type="ECO:0000313" key="5">
    <source>
        <dbReference type="Proteomes" id="UP000015423"/>
    </source>
</evidence>
<dbReference type="GO" id="GO:0044550">
    <property type="term" value="P:secondary metabolite biosynthetic process"/>
    <property type="evidence" value="ECO:0007669"/>
    <property type="project" value="TreeGrafter"/>
</dbReference>
<name>S5V2D6_STRC3</name>
<dbReference type="GO" id="GO:0031177">
    <property type="term" value="F:phosphopantetheine binding"/>
    <property type="evidence" value="ECO:0007669"/>
    <property type="project" value="TreeGrafter"/>
</dbReference>
<feature type="domain" description="AMP-binding enzyme C-terminal" evidence="2">
    <location>
        <begin position="438"/>
        <end position="510"/>
    </location>
</feature>
<dbReference type="KEGG" id="sci:B446_00480"/>
<reference evidence="4 5" key="2">
    <citation type="journal article" date="2013" name="J. Biotechnol.">
        <title>Complete genome sequence of the kirromycin producer Streptomyces collinus Tu 365 consisting of a linear chromosome and two linear plasmids.</title>
        <authorList>
            <person name="Ruckert C."/>
            <person name="Szczepanowski R."/>
            <person name="Albersmeier A."/>
            <person name="Goesmann A."/>
            <person name="Iftime D."/>
            <person name="Musiol E.M."/>
            <person name="Blin K."/>
            <person name="Wohlleben W."/>
            <person name="Puhler A."/>
            <person name="Kalinowski J."/>
            <person name="Weber T."/>
        </authorList>
    </citation>
    <scope>NUCLEOTIDE SEQUENCE [LARGE SCALE GENOMIC DNA]</scope>
    <source>
        <strain evidence="5">DSM 40733 / Tue 365</strain>
        <strain evidence="4">Tu 365</strain>
    </source>
</reference>
<feature type="domain" description="AMP-dependent synthetase/ligase" evidence="1">
    <location>
        <begin position="16"/>
        <end position="363"/>
    </location>
</feature>
<dbReference type="RefSeq" id="WP_020937423.1">
    <property type="nucleotide sequence ID" value="NC_021985.1"/>
</dbReference>
<dbReference type="PROSITE" id="PS00455">
    <property type="entry name" value="AMP_BINDING"/>
    <property type="match status" value="1"/>
</dbReference>
<evidence type="ECO:0000259" key="2">
    <source>
        <dbReference type="Pfam" id="PF13193"/>
    </source>
</evidence>
<dbReference type="InterPro" id="IPR000873">
    <property type="entry name" value="AMP-dep_synth/lig_dom"/>
</dbReference>
<dbReference type="GO" id="GO:0043041">
    <property type="term" value="P:amino acid activation for nonribosomal peptide biosynthetic process"/>
    <property type="evidence" value="ECO:0007669"/>
    <property type="project" value="TreeGrafter"/>
</dbReference>
<dbReference type="eggNOG" id="COG1020">
    <property type="taxonomic scope" value="Bacteria"/>
</dbReference>
<dbReference type="HOGENOM" id="CLU_000022_2_12_11"/>
<dbReference type="AlphaFoldDB" id="S5V2D6"/>
<dbReference type="Pfam" id="PF00501">
    <property type="entry name" value="AMP-binding"/>
    <property type="match status" value="1"/>
</dbReference>
<dbReference type="InterPro" id="IPR020845">
    <property type="entry name" value="AMP-binding_CS"/>
</dbReference>
<sequence>MSARSGDRPATLYGWFAASAARHPDRLALQAAGQALTYRELDDYSARVAAGVLHACGGWPRRVGLLAGRRPAAYAGYLAVQRLGATVVPLNTAWPRARNASVAHRAGLDLVLADESGQAGELPVPVLDLADAAGSGDAGGTAVRRGEPGAPAYILFTSGSTGAPKGVPILQENVAPYLAHVIDRYEVGPGSRLSQTFDLTFDVSVFDMFTAWGGGATLVVPGRDEILTPVRFVNTHRLTHWCSVPSVISFARRMRALRQGAMPTLRHSLFAGEPLTLQQARTWQAAAPSSRLENFYGPTELTITCSEFGLGTDPGGWPATANGTVPIGHVYAHLEHRVLDTAGRPAQEGELCVRGPQRFPGYLDPADNTGRFWDLDGDHPTDPATAPAGRAGPAGVVPARMWYRTGDRVRPAGRDGLLHLGRLDHQVKVDGYRVELGEIESALREGPGVHDAVVLALPTAHHGTELHAVCTGDDPRPEALLAALRERLPAYMVPAFLHVRAELPLNGNGKTDRAALAALLHDAPAATPVKELRS</sequence>
<dbReference type="PANTHER" id="PTHR45527">
    <property type="entry name" value="NONRIBOSOMAL PEPTIDE SYNTHETASE"/>
    <property type="match status" value="1"/>
</dbReference>
<dbReference type="Gene3D" id="3.40.50.12780">
    <property type="entry name" value="N-terminal domain of ligase-like"/>
    <property type="match status" value="1"/>
</dbReference>
<dbReference type="SUPFAM" id="SSF56801">
    <property type="entry name" value="Acetyl-CoA synthetase-like"/>
    <property type="match status" value="1"/>
</dbReference>
<proteinExistence type="predicted"/>
<keyword evidence="5" id="KW-1185">Reference proteome</keyword>
<organism evidence="4 5">
    <name type="scientific">Streptomyces collinus (strain DSM 40733 / Tue 365)</name>
    <dbReference type="NCBI Taxonomy" id="1214242"/>
    <lineage>
        <taxon>Bacteria</taxon>
        <taxon>Bacillati</taxon>
        <taxon>Actinomycetota</taxon>
        <taxon>Actinomycetes</taxon>
        <taxon>Kitasatosporales</taxon>
        <taxon>Streptomycetaceae</taxon>
        <taxon>Streptomyces</taxon>
    </lineage>
</organism>
<dbReference type="InterPro" id="IPR042099">
    <property type="entry name" value="ANL_N_sf"/>
</dbReference>
<dbReference type="Proteomes" id="UP000015423">
    <property type="component" value="Chromosome"/>
</dbReference>
<dbReference type="InterPro" id="IPR025110">
    <property type="entry name" value="AMP-bd_C"/>
</dbReference>
<dbReference type="GO" id="GO:0005737">
    <property type="term" value="C:cytoplasm"/>
    <property type="evidence" value="ECO:0007669"/>
    <property type="project" value="TreeGrafter"/>
</dbReference>
<evidence type="ECO:0000259" key="1">
    <source>
        <dbReference type="Pfam" id="PF00501"/>
    </source>
</evidence>
<dbReference type="KEGG" id="sci:B446_34810"/>
<reference evidence="4" key="3">
    <citation type="submission" date="2015-08" db="EMBL/GenBank/DDBJ databases">
        <authorList>
            <person name="Weber T."/>
            <person name="Iftime D."/>
        </authorList>
    </citation>
    <scope>NUCLEOTIDE SEQUENCE</scope>
    <source>
        <strain evidence="4">Tu 365</strain>
    </source>
</reference>
<dbReference type="Gene3D" id="3.30.300.30">
    <property type="match status" value="1"/>
</dbReference>